<name>A0AAD5S277_9FUNG</name>
<dbReference type="InterPro" id="IPR003618">
    <property type="entry name" value="TFIIS_cen_dom"/>
</dbReference>
<dbReference type="GO" id="GO:0006351">
    <property type="term" value="P:DNA-templated transcription"/>
    <property type="evidence" value="ECO:0007669"/>
    <property type="project" value="InterPro"/>
</dbReference>
<dbReference type="EMBL" id="JADGJD010001957">
    <property type="protein sequence ID" value="KAJ3036258.1"/>
    <property type="molecule type" value="Genomic_DNA"/>
</dbReference>
<accession>A0AAD5S277</accession>
<dbReference type="AlphaFoldDB" id="A0AAD5S277"/>
<keyword evidence="4" id="KW-1185">Reference proteome</keyword>
<comment type="caution">
    <text evidence="3">The sequence shown here is derived from an EMBL/GenBank/DDBJ whole genome shotgun (WGS) entry which is preliminary data.</text>
</comment>
<dbReference type="PROSITE" id="PS51321">
    <property type="entry name" value="TFIIS_CENTRAL"/>
    <property type="match status" value="1"/>
</dbReference>
<evidence type="ECO:0000259" key="2">
    <source>
        <dbReference type="PROSITE" id="PS51321"/>
    </source>
</evidence>
<evidence type="ECO:0000313" key="4">
    <source>
        <dbReference type="Proteomes" id="UP001212841"/>
    </source>
</evidence>
<protein>
    <recommendedName>
        <fullName evidence="2">TFIIS central domain-containing protein</fullName>
    </recommendedName>
</protein>
<evidence type="ECO:0000313" key="3">
    <source>
        <dbReference type="EMBL" id="KAJ3036258.1"/>
    </source>
</evidence>
<evidence type="ECO:0000256" key="1">
    <source>
        <dbReference type="SAM" id="MobiDB-lite"/>
    </source>
</evidence>
<proteinExistence type="predicted"/>
<dbReference type="Proteomes" id="UP001212841">
    <property type="component" value="Unassembled WGS sequence"/>
</dbReference>
<feature type="region of interest" description="Disordered" evidence="1">
    <location>
        <begin position="31"/>
        <end position="59"/>
    </location>
</feature>
<sequence length="59" mass="6469">MSAKKLPATLEETGEIHRDKCRQVIYRALADEVPAPDEPESPTSPTKLGSKACAIEEEM</sequence>
<organism evidence="3 4">
    <name type="scientific">Rhizophlyctis rosea</name>
    <dbReference type="NCBI Taxonomy" id="64517"/>
    <lineage>
        <taxon>Eukaryota</taxon>
        <taxon>Fungi</taxon>
        <taxon>Fungi incertae sedis</taxon>
        <taxon>Chytridiomycota</taxon>
        <taxon>Chytridiomycota incertae sedis</taxon>
        <taxon>Chytridiomycetes</taxon>
        <taxon>Rhizophlyctidales</taxon>
        <taxon>Rhizophlyctidaceae</taxon>
        <taxon>Rhizophlyctis</taxon>
    </lineage>
</organism>
<feature type="domain" description="TFIIS central" evidence="2">
    <location>
        <begin position="17"/>
        <end position="59"/>
    </location>
</feature>
<gene>
    <name evidence="3" type="ORF">HK097_003885</name>
</gene>
<reference evidence="3" key="1">
    <citation type="submission" date="2020-05" db="EMBL/GenBank/DDBJ databases">
        <title>Phylogenomic resolution of chytrid fungi.</title>
        <authorList>
            <person name="Stajich J.E."/>
            <person name="Amses K."/>
            <person name="Simmons R."/>
            <person name="Seto K."/>
            <person name="Myers J."/>
            <person name="Bonds A."/>
            <person name="Quandt C.A."/>
            <person name="Barry K."/>
            <person name="Liu P."/>
            <person name="Grigoriev I."/>
            <person name="Longcore J.E."/>
            <person name="James T.Y."/>
        </authorList>
    </citation>
    <scope>NUCLEOTIDE SEQUENCE</scope>
    <source>
        <strain evidence="3">JEL0318</strain>
    </source>
</reference>